<dbReference type="Pfam" id="PF13591">
    <property type="entry name" value="MerR_2"/>
    <property type="match status" value="1"/>
</dbReference>
<sequence length="104" mass="11938">MDIKKRTEANPPSRSRRLLFAQIVEMTGLEEETVLELISLEWVSPATTGDGQYLFETRDLYRLSKLSRLCRDLEITAAGGSIIVDLLDRVEQLEARVEEMRKLI</sequence>
<protein>
    <submittedName>
        <fullName evidence="1">MerR HTH family regulatory protein</fullName>
    </submittedName>
</protein>
<dbReference type="EMBL" id="FWZU01000008">
    <property type="protein sequence ID" value="SMF42759.1"/>
    <property type="molecule type" value="Genomic_DNA"/>
</dbReference>
<dbReference type="Proteomes" id="UP000192906">
    <property type="component" value="Unassembled WGS sequence"/>
</dbReference>
<evidence type="ECO:0000313" key="1">
    <source>
        <dbReference type="EMBL" id="SMF42759.1"/>
    </source>
</evidence>
<organism evidence="1 2">
    <name type="scientific">Desulfovibrio gilichinskyi</name>
    <dbReference type="NCBI Taxonomy" id="1519643"/>
    <lineage>
        <taxon>Bacteria</taxon>
        <taxon>Pseudomonadati</taxon>
        <taxon>Thermodesulfobacteriota</taxon>
        <taxon>Desulfovibrionia</taxon>
        <taxon>Desulfovibrionales</taxon>
        <taxon>Desulfovibrionaceae</taxon>
        <taxon>Desulfovibrio</taxon>
    </lineage>
</organism>
<dbReference type="STRING" id="1519643.SAMN06295933_3491"/>
<gene>
    <name evidence="1" type="ORF">SAMN06295933_3491</name>
</gene>
<name>A0A1X7EYY0_9BACT</name>
<accession>A0A1X7EYY0</accession>
<dbReference type="AlphaFoldDB" id="A0A1X7EYY0"/>
<evidence type="ECO:0000313" key="2">
    <source>
        <dbReference type="Proteomes" id="UP000192906"/>
    </source>
</evidence>
<dbReference type="RefSeq" id="WP_085104591.1">
    <property type="nucleotide sequence ID" value="NZ_FWZU01000008.1"/>
</dbReference>
<proteinExistence type="predicted"/>
<dbReference type="OrthoDB" id="5471718at2"/>
<reference evidence="2" key="1">
    <citation type="submission" date="2017-04" db="EMBL/GenBank/DDBJ databases">
        <authorList>
            <person name="Varghese N."/>
            <person name="Submissions S."/>
        </authorList>
    </citation>
    <scope>NUCLEOTIDE SEQUENCE [LARGE SCALE GENOMIC DNA]</scope>
    <source>
        <strain evidence="2">K3S</strain>
    </source>
</reference>
<dbReference type="Gene3D" id="1.10.1660.10">
    <property type="match status" value="1"/>
</dbReference>
<keyword evidence="2" id="KW-1185">Reference proteome</keyword>